<feature type="domain" description="Beta-lactamase-related" evidence="1">
    <location>
        <begin position="27"/>
        <end position="228"/>
    </location>
</feature>
<dbReference type="InterPro" id="IPR050491">
    <property type="entry name" value="AmpC-like"/>
</dbReference>
<sequence length="237" mass="27026">MSFLKKIFLSCLLAPILSFAMTDTEIEDIMKKCVDEGHTPGMVIGIIDESGTKFFKYGQMAVDDPTPIDENAVFETGSISKIFTSLLFTQMVKNGDVKFDDPIDMYLPKEVSVPEYNGKKITLGHLATHRAGFDYMPENFIMSDIYNPFSEYSVEYVYDFLSNFKLTYEPGTKYRYSNVGVVILGHILSLITNQEFENLVSDRLLKSMEMDSTKVNLTDEMENRFATPHIRDKIVPH</sequence>
<name>A0A0F9GXV8_9ZZZZ</name>
<dbReference type="SUPFAM" id="SSF56601">
    <property type="entry name" value="beta-lactamase/transpeptidase-like"/>
    <property type="match status" value="1"/>
</dbReference>
<comment type="caution">
    <text evidence="2">The sequence shown here is derived from an EMBL/GenBank/DDBJ whole genome shotgun (WGS) entry which is preliminary data.</text>
</comment>
<organism evidence="2">
    <name type="scientific">marine sediment metagenome</name>
    <dbReference type="NCBI Taxonomy" id="412755"/>
    <lineage>
        <taxon>unclassified sequences</taxon>
        <taxon>metagenomes</taxon>
        <taxon>ecological metagenomes</taxon>
    </lineage>
</organism>
<dbReference type="PANTHER" id="PTHR46825:SF9">
    <property type="entry name" value="BETA-LACTAMASE-RELATED DOMAIN-CONTAINING PROTEIN"/>
    <property type="match status" value="1"/>
</dbReference>
<reference evidence="2" key="1">
    <citation type="journal article" date="2015" name="Nature">
        <title>Complex archaea that bridge the gap between prokaryotes and eukaryotes.</title>
        <authorList>
            <person name="Spang A."/>
            <person name="Saw J.H."/>
            <person name="Jorgensen S.L."/>
            <person name="Zaremba-Niedzwiedzka K."/>
            <person name="Martijn J."/>
            <person name="Lind A.E."/>
            <person name="van Eijk R."/>
            <person name="Schleper C."/>
            <person name="Guy L."/>
            <person name="Ettema T.J."/>
        </authorList>
    </citation>
    <scope>NUCLEOTIDE SEQUENCE</scope>
</reference>
<accession>A0A0F9GXV8</accession>
<proteinExistence type="predicted"/>
<dbReference type="EMBL" id="LAZR01026695">
    <property type="protein sequence ID" value="KKL67932.1"/>
    <property type="molecule type" value="Genomic_DNA"/>
</dbReference>
<gene>
    <name evidence="2" type="ORF">LCGC14_2130030</name>
</gene>
<evidence type="ECO:0000259" key="1">
    <source>
        <dbReference type="Pfam" id="PF00144"/>
    </source>
</evidence>
<feature type="non-terminal residue" evidence="2">
    <location>
        <position position="237"/>
    </location>
</feature>
<dbReference type="PANTHER" id="PTHR46825">
    <property type="entry name" value="D-ALANYL-D-ALANINE-CARBOXYPEPTIDASE/ENDOPEPTIDASE AMPH"/>
    <property type="match status" value="1"/>
</dbReference>
<dbReference type="Pfam" id="PF00144">
    <property type="entry name" value="Beta-lactamase"/>
    <property type="match status" value="1"/>
</dbReference>
<dbReference type="InterPro" id="IPR012338">
    <property type="entry name" value="Beta-lactam/transpept-like"/>
</dbReference>
<protein>
    <recommendedName>
        <fullName evidence="1">Beta-lactamase-related domain-containing protein</fullName>
    </recommendedName>
</protein>
<dbReference type="Gene3D" id="3.40.710.10">
    <property type="entry name" value="DD-peptidase/beta-lactamase superfamily"/>
    <property type="match status" value="1"/>
</dbReference>
<evidence type="ECO:0000313" key="2">
    <source>
        <dbReference type="EMBL" id="KKL67932.1"/>
    </source>
</evidence>
<dbReference type="AlphaFoldDB" id="A0A0F9GXV8"/>
<dbReference type="InterPro" id="IPR001466">
    <property type="entry name" value="Beta-lactam-related"/>
</dbReference>